<keyword evidence="3 5" id="KW-0732">Signal</keyword>
<dbReference type="PANTHER" id="PTHR33420:SF3">
    <property type="entry name" value="FIMBRIAL SUBUNIT ELFA"/>
    <property type="match status" value="1"/>
</dbReference>
<dbReference type="PANTHER" id="PTHR33420">
    <property type="entry name" value="FIMBRIAL SUBUNIT ELFA-RELATED"/>
    <property type="match status" value="1"/>
</dbReference>
<feature type="signal peptide" evidence="5">
    <location>
        <begin position="1"/>
        <end position="20"/>
    </location>
</feature>
<dbReference type="Proteomes" id="UP000037727">
    <property type="component" value="Unassembled WGS sequence"/>
</dbReference>
<reference evidence="7 8" key="1">
    <citation type="submission" date="2015-09" db="EMBL/GenBank/DDBJ databases">
        <title>Draft genome sequence and assembly of Photorhabdus sp. VMG, a bacterial symbiont associated with Heterorhabditis zealandica.</title>
        <authorList>
            <person name="Naidoo S."/>
            <person name="Featherston J."/>
            <person name="Mothupi B."/>
            <person name="Gray V.M."/>
        </authorList>
    </citation>
    <scope>NUCLEOTIDE SEQUENCE [LARGE SCALE GENOMIC DNA]</scope>
    <source>
        <strain evidence="7 8">VMG</strain>
    </source>
</reference>
<evidence type="ECO:0000256" key="5">
    <source>
        <dbReference type="SAM" id="SignalP"/>
    </source>
</evidence>
<organism evidence="7 8">
    <name type="scientific">Photorhabdus heterorhabditis</name>
    <dbReference type="NCBI Taxonomy" id="880156"/>
    <lineage>
        <taxon>Bacteria</taxon>
        <taxon>Pseudomonadati</taxon>
        <taxon>Pseudomonadota</taxon>
        <taxon>Gammaproteobacteria</taxon>
        <taxon>Enterobacterales</taxon>
        <taxon>Morganellaceae</taxon>
        <taxon>Photorhabdus</taxon>
    </lineage>
</organism>
<comment type="similarity">
    <text evidence="2">Belongs to the fimbrial protein family.</text>
</comment>
<dbReference type="RefSeq" id="WP_054480739.1">
    <property type="nucleotide sequence ID" value="NZ_CAWMRL010000070.1"/>
</dbReference>
<comment type="subcellular location">
    <subcellularLocation>
        <location evidence="1">Fimbrium</location>
    </subcellularLocation>
</comment>
<dbReference type="SUPFAM" id="SSF49401">
    <property type="entry name" value="Bacterial adhesins"/>
    <property type="match status" value="1"/>
</dbReference>
<dbReference type="InterPro" id="IPR008966">
    <property type="entry name" value="Adhesion_dom_sf"/>
</dbReference>
<feature type="chain" id="PRO_5047090843" description="Fimbrial-type adhesion domain-containing protein" evidence="5">
    <location>
        <begin position="21"/>
        <end position="176"/>
    </location>
</feature>
<proteinExistence type="inferred from homology"/>
<accession>A0ABR5K7T8</accession>
<protein>
    <recommendedName>
        <fullName evidence="6">Fimbrial-type adhesion domain-containing protein</fullName>
    </recommendedName>
</protein>
<dbReference type="InterPro" id="IPR050263">
    <property type="entry name" value="Bact_Fimbrial_Adh_Pro"/>
</dbReference>
<evidence type="ECO:0000256" key="3">
    <source>
        <dbReference type="ARBA" id="ARBA00022729"/>
    </source>
</evidence>
<dbReference type="InterPro" id="IPR036937">
    <property type="entry name" value="Adhesion_dom_fimbrial_sf"/>
</dbReference>
<evidence type="ECO:0000256" key="4">
    <source>
        <dbReference type="ARBA" id="ARBA00023263"/>
    </source>
</evidence>
<dbReference type="Pfam" id="PF00419">
    <property type="entry name" value="Fimbrial"/>
    <property type="match status" value="1"/>
</dbReference>
<dbReference type="EMBL" id="LJCS01000070">
    <property type="protein sequence ID" value="KOY60670.1"/>
    <property type="molecule type" value="Genomic_DNA"/>
</dbReference>
<gene>
    <name evidence="7" type="ORF">AM629_18035</name>
</gene>
<keyword evidence="8" id="KW-1185">Reference proteome</keyword>
<evidence type="ECO:0000313" key="7">
    <source>
        <dbReference type="EMBL" id="KOY60670.1"/>
    </source>
</evidence>
<comment type="caution">
    <text evidence="7">The sequence shown here is derived from an EMBL/GenBank/DDBJ whole genome shotgun (WGS) entry which is preliminary data.</text>
</comment>
<sequence>MKSVTRATLMFMMATGAVQAASDTATITVTGKVLTNTCTIDSSSAEQNITLDDISDRDISKGTAGGTKEVVIVLKNCEAGASSVVVSASGATDADDASAFANVKAQAEGGATGVGVYFYQTNGTTKFVPSGTVTQTSKLTPSQDNTLTYKASYVGTKDTVTAGAFSTVVNMTFDYQ</sequence>
<evidence type="ECO:0000256" key="2">
    <source>
        <dbReference type="ARBA" id="ARBA00006671"/>
    </source>
</evidence>
<evidence type="ECO:0000313" key="8">
    <source>
        <dbReference type="Proteomes" id="UP000037727"/>
    </source>
</evidence>
<feature type="domain" description="Fimbrial-type adhesion" evidence="6">
    <location>
        <begin position="28"/>
        <end position="176"/>
    </location>
</feature>
<keyword evidence="4" id="KW-0281">Fimbrium</keyword>
<dbReference type="Gene3D" id="2.60.40.1090">
    <property type="entry name" value="Fimbrial-type adhesion domain"/>
    <property type="match status" value="1"/>
</dbReference>
<name>A0ABR5K7T8_9GAMM</name>
<evidence type="ECO:0000259" key="6">
    <source>
        <dbReference type="Pfam" id="PF00419"/>
    </source>
</evidence>
<evidence type="ECO:0000256" key="1">
    <source>
        <dbReference type="ARBA" id="ARBA00004561"/>
    </source>
</evidence>
<dbReference type="InterPro" id="IPR000259">
    <property type="entry name" value="Adhesion_dom_fimbrial"/>
</dbReference>